<dbReference type="InterPro" id="IPR052035">
    <property type="entry name" value="ZnF_BED_domain_contain"/>
</dbReference>
<dbReference type="STRING" id="29655.A0A0K9PF51"/>
<keyword evidence="8" id="KW-0804">Transcription</keyword>
<dbReference type="GO" id="GO:0003677">
    <property type="term" value="F:DNA binding"/>
    <property type="evidence" value="ECO:0007669"/>
    <property type="project" value="UniProtKB-KW"/>
</dbReference>
<dbReference type="InterPro" id="IPR008906">
    <property type="entry name" value="HATC_C_dom"/>
</dbReference>
<dbReference type="EMBL" id="LFYR01000893">
    <property type="protein sequence ID" value="KMZ67594.1"/>
    <property type="molecule type" value="Genomic_DNA"/>
</dbReference>
<organism evidence="12 13">
    <name type="scientific">Zostera marina</name>
    <name type="common">Eelgrass</name>
    <dbReference type="NCBI Taxonomy" id="29655"/>
    <lineage>
        <taxon>Eukaryota</taxon>
        <taxon>Viridiplantae</taxon>
        <taxon>Streptophyta</taxon>
        <taxon>Embryophyta</taxon>
        <taxon>Tracheophyta</taxon>
        <taxon>Spermatophyta</taxon>
        <taxon>Magnoliopsida</taxon>
        <taxon>Liliopsida</taxon>
        <taxon>Zosteraceae</taxon>
        <taxon>Zostera</taxon>
    </lineage>
</organism>
<reference evidence="13" key="1">
    <citation type="journal article" date="2016" name="Nature">
        <title>The genome of the seagrass Zostera marina reveals angiosperm adaptation to the sea.</title>
        <authorList>
            <person name="Olsen J.L."/>
            <person name="Rouze P."/>
            <person name="Verhelst B."/>
            <person name="Lin Y.-C."/>
            <person name="Bayer T."/>
            <person name="Collen J."/>
            <person name="Dattolo E."/>
            <person name="De Paoli E."/>
            <person name="Dittami S."/>
            <person name="Maumus F."/>
            <person name="Michel G."/>
            <person name="Kersting A."/>
            <person name="Lauritano C."/>
            <person name="Lohaus R."/>
            <person name="Toepel M."/>
            <person name="Tonon T."/>
            <person name="Vanneste K."/>
            <person name="Amirebrahimi M."/>
            <person name="Brakel J."/>
            <person name="Bostroem C."/>
            <person name="Chovatia M."/>
            <person name="Grimwood J."/>
            <person name="Jenkins J.W."/>
            <person name="Jueterbock A."/>
            <person name="Mraz A."/>
            <person name="Stam W.T."/>
            <person name="Tice H."/>
            <person name="Bornberg-Bauer E."/>
            <person name="Green P.J."/>
            <person name="Pearson G.A."/>
            <person name="Procaccini G."/>
            <person name="Duarte C.M."/>
            <person name="Schmutz J."/>
            <person name="Reusch T.B.H."/>
            <person name="Van de Peer Y."/>
        </authorList>
    </citation>
    <scope>NUCLEOTIDE SEQUENCE [LARGE SCALE GENOMIC DNA]</scope>
    <source>
        <strain evidence="13">cv. Finnish</strain>
    </source>
</reference>
<proteinExistence type="predicted"/>
<sequence length="709" mass="81549">MEDMKKKRALDSDSMSIVPVTLSNNNTSSALITTPIDVPKRRRRLTSAVWNDFEKIKKDGVDVALCKYCNKELSGSSSSGTTHLNNHLKRCSRNFNPESRQWIGVTSKLKRGDGGSVSSSSHRNFKYDEKRSRLELARMIIYHEYPFSIVEHVGFRRFVHSLCPSFNMISRDVIREDCMVLYENEKKRIYDMLERLPCRLSLTLDVWLSCHSTGFICLTVHYLDEKWILRKRILSFMIAEECQTGEIFANFLMKQITDWNVHHKLFSLTLDNECVNDVANVEIKNRLCQSKLLLSDGQFFHVQCAAYVINSIVQSVLEKSQKVIGNIREMIEFANLTQHQPLSDSIVQEFELMRQKGPHLDQPTNWNTTYNMIQASLEYKDVFIRFHSCVPEFTAMLSEEQWTEAATVCNCLKIFYDVTLLLSSTDHPTANLFFEEFCEIQLQLVEWLNAEDELVRSIASMMKEKFDKYWDKCNTTLAVASVLDPRYKMKLVECYYPQIYGDTSEHHIKQVVDTFKNLYEEYVARPIPISSDNSNIISNSSMANVEGSENLENTVNGSLTNDANSVGGKDKLRRFDRFLQENTQSQHLKTDVDEFLDEGVFPRDKDKSFSVWEWWRANAAKYPLLSKMARDVLAISISTATSDSAFSFGNRVIDAYRSSLSPDIIQALMCMQDWLRDEMGGSISSVIDSVCPPVMDMSCSPEQPAFEFT</sequence>
<dbReference type="GO" id="GO:0046983">
    <property type="term" value="F:protein dimerization activity"/>
    <property type="evidence" value="ECO:0007669"/>
    <property type="project" value="InterPro"/>
</dbReference>
<dbReference type="GO" id="GO:0005634">
    <property type="term" value="C:nucleus"/>
    <property type="evidence" value="ECO:0007669"/>
    <property type="project" value="UniProtKB-SubCell"/>
</dbReference>
<evidence type="ECO:0000313" key="12">
    <source>
        <dbReference type="EMBL" id="KMZ67594.1"/>
    </source>
</evidence>
<evidence type="ECO:0000259" key="11">
    <source>
        <dbReference type="PROSITE" id="PS50808"/>
    </source>
</evidence>
<evidence type="ECO:0000256" key="1">
    <source>
        <dbReference type="ARBA" id="ARBA00004123"/>
    </source>
</evidence>
<keyword evidence="3" id="KW-0479">Metal-binding</keyword>
<evidence type="ECO:0000256" key="4">
    <source>
        <dbReference type="ARBA" id="ARBA00022771"/>
    </source>
</evidence>
<evidence type="ECO:0000313" key="13">
    <source>
        <dbReference type="Proteomes" id="UP000036987"/>
    </source>
</evidence>
<name>A0A0K9PF51_ZOSMR</name>
<dbReference type="AlphaFoldDB" id="A0A0K9PF51"/>
<evidence type="ECO:0000256" key="7">
    <source>
        <dbReference type="ARBA" id="ARBA00023125"/>
    </source>
</evidence>
<keyword evidence="5" id="KW-0862">Zinc</keyword>
<evidence type="ECO:0000256" key="6">
    <source>
        <dbReference type="ARBA" id="ARBA00023015"/>
    </source>
</evidence>
<dbReference type="Pfam" id="PF02892">
    <property type="entry name" value="zf-BED"/>
    <property type="match status" value="1"/>
</dbReference>
<keyword evidence="6" id="KW-0805">Transcription regulation</keyword>
<feature type="domain" description="BED-type" evidence="11">
    <location>
        <begin position="44"/>
        <end position="99"/>
    </location>
</feature>
<dbReference type="InterPro" id="IPR025525">
    <property type="entry name" value="hAT-like_transposase_RNase-H"/>
</dbReference>
<keyword evidence="4 10" id="KW-0863">Zinc-finger</keyword>
<comment type="subunit">
    <text evidence="2">Homodimer.</text>
</comment>
<gene>
    <name evidence="12" type="ORF">ZOSMA_261G00100</name>
</gene>
<dbReference type="GO" id="GO:0008270">
    <property type="term" value="F:zinc ion binding"/>
    <property type="evidence" value="ECO:0007669"/>
    <property type="project" value="UniProtKB-KW"/>
</dbReference>
<keyword evidence="7" id="KW-0238">DNA-binding</keyword>
<dbReference type="InterPro" id="IPR036236">
    <property type="entry name" value="Znf_C2H2_sf"/>
</dbReference>
<protein>
    <recommendedName>
        <fullName evidence="11">BED-type domain-containing protein</fullName>
    </recommendedName>
</protein>
<evidence type="ECO:0000256" key="3">
    <source>
        <dbReference type="ARBA" id="ARBA00022723"/>
    </source>
</evidence>
<evidence type="ECO:0000256" key="2">
    <source>
        <dbReference type="ARBA" id="ARBA00011738"/>
    </source>
</evidence>
<dbReference type="Proteomes" id="UP000036987">
    <property type="component" value="Unassembled WGS sequence"/>
</dbReference>
<evidence type="ECO:0000256" key="10">
    <source>
        <dbReference type="PROSITE-ProRule" id="PRU00027"/>
    </source>
</evidence>
<dbReference type="PANTHER" id="PTHR46481">
    <property type="entry name" value="ZINC FINGER BED DOMAIN-CONTAINING PROTEIN 4"/>
    <property type="match status" value="1"/>
</dbReference>
<dbReference type="InterPro" id="IPR003656">
    <property type="entry name" value="Znf_BED"/>
</dbReference>
<dbReference type="OrthoDB" id="1607513at2759"/>
<keyword evidence="9" id="KW-0539">Nucleus</keyword>
<dbReference type="PROSITE" id="PS50808">
    <property type="entry name" value="ZF_BED"/>
    <property type="match status" value="1"/>
</dbReference>
<accession>A0A0K9PF51</accession>
<keyword evidence="13" id="KW-1185">Reference proteome</keyword>
<dbReference type="PANTHER" id="PTHR46481:SF11">
    <property type="entry name" value="ZINC FINGER BED DOMAIN-CONTAINING PROTEIN RICESLEEPER 2-LIKE"/>
    <property type="match status" value="1"/>
</dbReference>
<dbReference type="SMART" id="SM00614">
    <property type="entry name" value="ZnF_BED"/>
    <property type="match status" value="1"/>
</dbReference>
<evidence type="ECO:0000256" key="5">
    <source>
        <dbReference type="ARBA" id="ARBA00022833"/>
    </source>
</evidence>
<comment type="subcellular location">
    <subcellularLocation>
        <location evidence="1">Nucleus</location>
    </subcellularLocation>
</comment>
<dbReference type="InterPro" id="IPR012337">
    <property type="entry name" value="RNaseH-like_sf"/>
</dbReference>
<evidence type="ECO:0000256" key="9">
    <source>
        <dbReference type="ARBA" id="ARBA00023242"/>
    </source>
</evidence>
<comment type="caution">
    <text evidence="12">The sequence shown here is derived from an EMBL/GenBank/DDBJ whole genome shotgun (WGS) entry which is preliminary data.</text>
</comment>
<evidence type="ECO:0000256" key="8">
    <source>
        <dbReference type="ARBA" id="ARBA00023163"/>
    </source>
</evidence>
<dbReference type="OMA" id="NLSIEMW"/>
<dbReference type="Pfam" id="PF14372">
    <property type="entry name" value="hAT-like_RNase-H"/>
    <property type="match status" value="1"/>
</dbReference>
<dbReference type="SUPFAM" id="SSF57667">
    <property type="entry name" value="beta-beta-alpha zinc fingers"/>
    <property type="match status" value="1"/>
</dbReference>
<dbReference type="SUPFAM" id="SSF53098">
    <property type="entry name" value="Ribonuclease H-like"/>
    <property type="match status" value="1"/>
</dbReference>
<dbReference type="Pfam" id="PF05699">
    <property type="entry name" value="Dimer_Tnp_hAT"/>
    <property type="match status" value="1"/>
</dbReference>